<dbReference type="GO" id="GO:0005886">
    <property type="term" value="C:plasma membrane"/>
    <property type="evidence" value="ECO:0007669"/>
    <property type="project" value="UniProtKB-SubCell"/>
</dbReference>
<proteinExistence type="inferred from homology"/>
<evidence type="ECO:0000256" key="12">
    <source>
        <dbReference type="ARBA" id="ARBA00025337"/>
    </source>
</evidence>
<evidence type="ECO:0000256" key="10">
    <source>
        <dbReference type="ARBA" id="ARBA00023136"/>
    </source>
</evidence>
<keyword evidence="4" id="KW-0813">Transport</keyword>
<dbReference type="InterPro" id="IPR000595">
    <property type="entry name" value="cNMP-bd_dom"/>
</dbReference>
<dbReference type="InterPro" id="IPR047040">
    <property type="entry name" value="FlhF__GTPase_dom"/>
</dbReference>
<dbReference type="InterPro" id="IPR000897">
    <property type="entry name" value="SRP54_GTPase_dom"/>
</dbReference>
<evidence type="ECO:0000256" key="3">
    <source>
        <dbReference type="ARBA" id="ARBA00014919"/>
    </source>
</evidence>
<keyword evidence="7" id="KW-1005">Bacterial flagellum biogenesis</keyword>
<dbReference type="PANTHER" id="PTHR43134">
    <property type="entry name" value="SIGNAL RECOGNITION PARTICLE RECEPTOR SUBUNIT ALPHA"/>
    <property type="match status" value="1"/>
</dbReference>
<evidence type="ECO:0000256" key="14">
    <source>
        <dbReference type="SAM" id="MobiDB-lite"/>
    </source>
</evidence>
<evidence type="ECO:0000256" key="8">
    <source>
        <dbReference type="ARBA" id="ARBA00022927"/>
    </source>
</evidence>
<organism evidence="16 17">
    <name type="scientific">Magnetospirillum aberrantis SpK</name>
    <dbReference type="NCBI Taxonomy" id="908842"/>
    <lineage>
        <taxon>Bacteria</taxon>
        <taxon>Pseudomonadati</taxon>
        <taxon>Pseudomonadota</taxon>
        <taxon>Alphaproteobacteria</taxon>
        <taxon>Rhodospirillales</taxon>
        <taxon>Rhodospirillaceae</taxon>
        <taxon>Magnetospirillum</taxon>
    </lineage>
</organism>
<dbReference type="GO" id="GO:0003924">
    <property type="term" value="F:GTPase activity"/>
    <property type="evidence" value="ECO:0007669"/>
    <property type="project" value="InterPro"/>
</dbReference>
<comment type="function">
    <text evidence="12">Necessary for flagellar biosynthesis. May be involved in translocation of the flagellum.</text>
</comment>
<dbReference type="AlphaFoldDB" id="A0A7C9QWU7"/>
<dbReference type="RefSeq" id="WP_163682750.1">
    <property type="nucleotide sequence ID" value="NZ_JAAIYP010000045.1"/>
</dbReference>
<dbReference type="SUPFAM" id="SSF52540">
    <property type="entry name" value="P-loop containing nucleoside triphosphate hydrolases"/>
    <property type="match status" value="1"/>
</dbReference>
<dbReference type="Pfam" id="PF00448">
    <property type="entry name" value="SRP54"/>
    <property type="match status" value="1"/>
</dbReference>
<dbReference type="EMBL" id="JAAIYP010000045">
    <property type="protein sequence ID" value="NFV82081.1"/>
    <property type="molecule type" value="Genomic_DNA"/>
</dbReference>
<dbReference type="GO" id="GO:0006614">
    <property type="term" value="P:SRP-dependent cotranslational protein targeting to membrane"/>
    <property type="evidence" value="ECO:0007669"/>
    <property type="project" value="InterPro"/>
</dbReference>
<dbReference type="PROSITE" id="PS50042">
    <property type="entry name" value="CNMP_BINDING_3"/>
    <property type="match status" value="1"/>
</dbReference>
<reference evidence="16 17" key="1">
    <citation type="submission" date="2020-02" db="EMBL/GenBank/DDBJ databases">
        <authorList>
            <person name="Dziuba M."/>
            <person name="Kuznetsov B."/>
            <person name="Mardanov A."/>
            <person name="Ravin N."/>
            <person name="Grouzdev D."/>
        </authorList>
    </citation>
    <scope>NUCLEOTIDE SEQUENCE [LARGE SCALE GENOMIC DNA]</scope>
    <source>
        <strain evidence="16 17">SpK</strain>
    </source>
</reference>
<evidence type="ECO:0000256" key="1">
    <source>
        <dbReference type="ARBA" id="ARBA00004515"/>
    </source>
</evidence>
<evidence type="ECO:0000259" key="15">
    <source>
        <dbReference type="PROSITE" id="PS50042"/>
    </source>
</evidence>
<evidence type="ECO:0000313" key="16">
    <source>
        <dbReference type="EMBL" id="NFV82081.1"/>
    </source>
</evidence>
<dbReference type="InterPro" id="IPR027417">
    <property type="entry name" value="P-loop_NTPase"/>
</dbReference>
<comment type="caution">
    <text evidence="16">The sequence shown here is derived from an EMBL/GenBank/DDBJ whole genome shotgun (WGS) entry which is preliminary data.</text>
</comment>
<evidence type="ECO:0000256" key="13">
    <source>
        <dbReference type="ARBA" id="ARBA00030866"/>
    </source>
</evidence>
<keyword evidence="11" id="KW-1006">Bacterial flagellum protein export</keyword>
<comment type="similarity">
    <text evidence="2">Belongs to the GTP-binding SRP family.</text>
</comment>
<comment type="subcellular location">
    <subcellularLocation>
        <location evidence="1">Cell inner membrane</location>
        <topology evidence="1">Peripheral membrane protein</topology>
        <orientation evidence="1">Cytoplasmic side</orientation>
    </subcellularLocation>
</comment>
<dbReference type="Gene3D" id="3.40.50.300">
    <property type="entry name" value="P-loop containing nucleotide triphosphate hydrolases"/>
    <property type="match status" value="1"/>
</dbReference>
<dbReference type="InterPro" id="IPR003593">
    <property type="entry name" value="AAA+_ATPase"/>
</dbReference>
<evidence type="ECO:0000256" key="2">
    <source>
        <dbReference type="ARBA" id="ARBA00008531"/>
    </source>
</evidence>
<dbReference type="SMART" id="SM00962">
    <property type="entry name" value="SRP54"/>
    <property type="match status" value="1"/>
</dbReference>
<dbReference type="Proteomes" id="UP000480684">
    <property type="component" value="Unassembled WGS sequence"/>
</dbReference>
<evidence type="ECO:0000256" key="4">
    <source>
        <dbReference type="ARBA" id="ARBA00022448"/>
    </source>
</evidence>
<accession>A0A7C9QWU7</accession>
<dbReference type="SMART" id="SM00382">
    <property type="entry name" value="AAA"/>
    <property type="match status" value="1"/>
</dbReference>
<gene>
    <name evidence="16" type="ORF">G4223_18380</name>
</gene>
<keyword evidence="8" id="KW-0653">Protein transport</keyword>
<keyword evidence="6" id="KW-0547">Nucleotide-binding</keyword>
<evidence type="ECO:0000256" key="11">
    <source>
        <dbReference type="ARBA" id="ARBA00023225"/>
    </source>
</evidence>
<keyword evidence="5" id="KW-1003">Cell membrane</keyword>
<sequence>MRLKSFTAATMAEAMEMVRLELGDDAIIVSTQRASGTKGVRITAALEPADADLAVAEMLEESHPSSSAETVRAALDAHGLPPRLAERLINAVRTTGISDPVLACAAALEAGFTFACLPDHSAPRPFMLVGPPGSGKSIAAAKLAARSVLKQRQVSVITCDNLRAGATEQLAAFTRILEIELVKARGPDSLRRAVEAAAGMYDLMLIDSPGLNPFRQTDMDYLSELVEAADVEPILVMAAGGDPVESGEVAESFAAIGATRLFTTRLDTTRRLGGMLSAAEIGQLALCDVSASPHVASGLSPISAMSLARLLLPQAPEPAPTHDETFWTDEANAS</sequence>
<dbReference type="GO" id="GO:0015031">
    <property type="term" value="P:protein transport"/>
    <property type="evidence" value="ECO:0007669"/>
    <property type="project" value="UniProtKB-KW"/>
</dbReference>
<evidence type="ECO:0000256" key="5">
    <source>
        <dbReference type="ARBA" id="ARBA00022475"/>
    </source>
</evidence>
<evidence type="ECO:0000256" key="7">
    <source>
        <dbReference type="ARBA" id="ARBA00022795"/>
    </source>
</evidence>
<name>A0A7C9QWU7_9PROT</name>
<evidence type="ECO:0000256" key="9">
    <source>
        <dbReference type="ARBA" id="ARBA00023134"/>
    </source>
</evidence>
<feature type="domain" description="Cyclic nucleotide-binding" evidence="15">
    <location>
        <begin position="213"/>
        <end position="297"/>
    </location>
</feature>
<dbReference type="CDD" id="cd17873">
    <property type="entry name" value="FlhF"/>
    <property type="match status" value="1"/>
</dbReference>
<evidence type="ECO:0000313" key="17">
    <source>
        <dbReference type="Proteomes" id="UP000480684"/>
    </source>
</evidence>
<evidence type="ECO:0000256" key="6">
    <source>
        <dbReference type="ARBA" id="ARBA00022741"/>
    </source>
</evidence>
<protein>
    <recommendedName>
        <fullName evidence="3">Flagellar biosynthesis protein FlhF</fullName>
    </recommendedName>
    <alternativeName>
        <fullName evidence="13">Flagella-associated GTP-binding protein</fullName>
    </alternativeName>
</protein>
<feature type="region of interest" description="Disordered" evidence="14">
    <location>
        <begin position="315"/>
        <end position="334"/>
    </location>
</feature>
<dbReference type="GO" id="GO:0005525">
    <property type="term" value="F:GTP binding"/>
    <property type="evidence" value="ECO:0007669"/>
    <property type="project" value="UniProtKB-KW"/>
</dbReference>
<dbReference type="GO" id="GO:0005047">
    <property type="term" value="F:signal recognition particle binding"/>
    <property type="evidence" value="ECO:0007669"/>
    <property type="project" value="TreeGrafter"/>
</dbReference>
<keyword evidence="10" id="KW-0472">Membrane</keyword>
<dbReference type="PANTHER" id="PTHR43134:SF3">
    <property type="entry name" value="FLAGELLAR BIOSYNTHESIS PROTEIN FLHF"/>
    <property type="match status" value="1"/>
</dbReference>
<dbReference type="GO" id="GO:0044781">
    <property type="term" value="P:bacterial-type flagellum organization"/>
    <property type="evidence" value="ECO:0007669"/>
    <property type="project" value="UniProtKB-KW"/>
</dbReference>
<keyword evidence="17" id="KW-1185">Reference proteome</keyword>
<keyword evidence="9" id="KW-0342">GTP-binding</keyword>